<accession>A0A1E7ZCZ1</accession>
<evidence type="ECO:0000256" key="1">
    <source>
        <dbReference type="ARBA" id="ARBA00004141"/>
    </source>
</evidence>
<comment type="subcellular location">
    <subcellularLocation>
        <location evidence="1">Membrane</location>
        <topology evidence="1">Multi-pass membrane protein</topology>
    </subcellularLocation>
</comment>
<feature type="transmembrane region" description="Helical" evidence="5">
    <location>
        <begin position="305"/>
        <end position="323"/>
    </location>
</feature>
<proteinExistence type="predicted"/>
<dbReference type="AlphaFoldDB" id="A0A1E7ZCZ1"/>
<dbReference type="InterPro" id="IPR011701">
    <property type="entry name" value="MFS"/>
</dbReference>
<sequence length="421" mass="44869">MAPLQILVVMICFTLNMIDGMDVVLMSYTAPVLAQEWSIEPAVLGAVFSAALIGMTLGCLFIAPYADVIGRRKMILFAVTTIGAGMLFSGWSQSLPQLVAARVVTGLGVGAILASMATMTSEFATRERRNLCVSFLQAGYPIGAVATGFASAWLIPEFGWRVMFEISGVVTLLMVPVVYFFMPESPEFLLKRQPGNALDNINRILVKLKAAPLATLPAAPADSARTSVKKLFTDGRARPTLLLWGGVFFGFFTLYFIISWIPKIAVDAGLPLEQGIFAGAAYNLGSFTGSILLGWISVRFGLQKMIFTFFVLAAVTLMVFGNISMGVSMILLTAYILGVTLNGGFNGFWPTSARLYPTEIRATGVGWAVGAGRAGAVIGPFAGGYLLQSGAGLSTTFIVFTIPVVLAGLLTLLIKDSDFAN</sequence>
<name>A0A1E7ZCZ1_9ALTE</name>
<evidence type="ECO:0000259" key="6">
    <source>
        <dbReference type="PROSITE" id="PS50850"/>
    </source>
</evidence>
<dbReference type="InterPro" id="IPR036259">
    <property type="entry name" value="MFS_trans_sf"/>
</dbReference>
<feature type="transmembrane region" description="Helical" evidence="5">
    <location>
        <begin position="162"/>
        <end position="182"/>
    </location>
</feature>
<evidence type="ECO:0000256" key="3">
    <source>
        <dbReference type="ARBA" id="ARBA00022989"/>
    </source>
</evidence>
<dbReference type="PANTHER" id="PTHR23508:SF10">
    <property type="entry name" value="CARBOXYLIC ACID TRANSPORTER PROTEIN HOMOLOG"/>
    <property type="match status" value="1"/>
</dbReference>
<protein>
    <submittedName>
        <fullName evidence="7">MFS transporter</fullName>
    </submittedName>
</protein>
<keyword evidence="4 5" id="KW-0472">Membrane</keyword>
<dbReference type="PROSITE" id="PS50850">
    <property type="entry name" value="MFS"/>
    <property type="match status" value="1"/>
</dbReference>
<dbReference type="GO" id="GO:0005886">
    <property type="term" value="C:plasma membrane"/>
    <property type="evidence" value="ECO:0007669"/>
    <property type="project" value="TreeGrafter"/>
</dbReference>
<dbReference type="InterPro" id="IPR020846">
    <property type="entry name" value="MFS_dom"/>
</dbReference>
<feature type="transmembrane region" description="Helical" evidence="5">
    <location>
        <begin position="276"/>
        <end position="298"/>
    </location>
</feature>
<feature type="transmembrane region" description="Helical" evidence="5">
    <location>
        <begin position="131"/>
        <end position="156"/>
    </location>
</feature>
<dbReference type="Proteomes" id="UP000175691">
    <property type="component" value="Unassembled WGS sequence"/>
</dbReference>
<comment type="caution">
    <text evidence="7">The sequence shown here is derived from an EMBL/GenBank/DDBJ whole genome shotgun (WGS) entry which is preliminary data.</text>
</comment>
<dbReference type="PANTHER" id="PTHR23508">
    <property type="entry name" value="CARBOXYLIC ACID TRANSPORTER PROTEIN HOMOLOG"/>
    <property type="match status" value="1"/>
</dbReference>
<evidence type="ECO:0000256" key="4">
    <source>
        <dbReference type="ARBA" id="ARBA00023136"/>
    </source>
</evidence>
<reference evidence="7 8" key="1">
    <citation type="submission" date="2016-08" db="EMBL/GenBank/DDBJ databases">
        <authorList>
            <person name="Seilhamer J.J."/>
        </authorList>
    </citation>
    <scope>NUCLEOTIDE SEQUENCE [LARGE SCALE GENOMIC DNA]</scope>
    <source>
        <strain evidence="7 8">KCTC 42603</strain>
    </source>
</reference>
<dbReference type="CDD" id="cd17365">
    <property type="entry name" value="MFS_PcaK_like"/>
    <property type="match status" value="1"/>
</dbReference>
<dbReference type="SUPFAM" id="SSF103473">
    <property type="entry name" value="MFS general substrate transporter"/>
    <property type="match status" value="1"/>
</dbReference>
<dbReference type="GO" id="GO:0046943">
    <property type="term" value="F:carboxylic acid transmembrane transporter activity"/>
    <property type="evidence" value="ECO:0007669"/>
    <property type="project" value="TreeGrafter"/>
</dbReference>
<feature type="transmembrane region" description="Helical" evidence="5">
    <location>
        <begin position="393"/>
        <end position="414"/>
    </location>
</feature>
<evidence type="ECO:0000313" key="7">
    <source>
        <dbReference type="EMBL" id="OFC71386.1"/>
    </source>
</evidence>
<keyword evidence="2 5" id="KW-0812">Transmembrane</keyword>
<feature type="transmembrane region" description="Helical" evidence="5">
    <location>
        <begin position="99"/>
        <end position="119"/>
    </location>
</feature>
<keyword evidence="8" id="KW-1185">Reference proteome</keyword>
<evidence type="ECO:0000256" key="2">
    <source>
        <dbReference type="ARBA" id="ARBA00022692"/>
    </source>
</evidence>
<feature type="transmembrane region" description="Helical" evidence="5">
    <location>
        <begin position="75"/>
        <end position="93"/>
    </location>
</feature>
<evidence type="ECO:0000256" key="5">
    <source>
        <dbReference type="SAM" id="Phobius"/>
    </source>
</evidence>
<dbReference type="STRING" id="1656094.BFC18_08490"/>
<dbReference type="InterPro" id="IPR005829">
    <property type="entry name" value="Sugar_transporter_CS"/>
</dbReference>
<gene>
    <name evidence="7" type="ORF">BFC18_08490</name>
</gene>
<dbReference type="Gene3D" id="1.20.1250.20">
    <property type="entry name" value="MFS general substrate transporter like domains"/>
    <property type="match status" value="1"/>
</dbReference>
<evidence type="ECO:0000313" key="8">
    <source>
        <dbReference type="Proteomes" id="UP000175691"/>
    </source>
</evidence>
<dbReference type="PROSITE" id="PS00216">
    <property type="entry name" value="SUGAR_TRANSPORT_1"/>
    <property type="match status" value="1"/>
</dbReference>
<feature type="transmembrane region" description="Helical" evidence="5">
    <location>
        <begin position="329"/>
        <end position="350"/>
    </location>
</feature>
<feature type="transmembrane region" description="Helical" evidence="5">
    <location>
        <begin position="44"/>
        <end position="63"/>
    </location>
</feature>
<feature type="transmembrane region" description="Helical" evidence="5">
    <location>
        <begin position="241"/>
        <end position="261"/>
    </location>
</feature>
<dbReference type="Pfam" id="PF07690">
    <property type="entry name" value="MFS_1"/>
    <property type="match status" value="1"/>
</dbReference>
<dbReference type="EMBL" id="MDHN01000015">
    <property type="protein sequence ID" value="OFC71386.1"/>
    <property type="molecule type" value="Genomic_DNA"/>
</dbReference>
<keyword evidence="3 5" id="KW-1133">Transmembrane helix</keyword>
<feature type="transmembrane region" description="Helical" evidence="5">
    <location>
        <begin position="362"/>
        <end position="387"/>
    </location>
</feature>
<feature type="domain" description="Major facilitator superfamily (MFS) profile" evidence="6">
    <location>
        <begin position="8"/>
        <end position="419"/>
    </location>
</feature>
<organism evidence="7 8">
    <name type="scientific">Alteromonas confluentis</name>
    <dbReference type="NCBI Taxonomy" id="1656094"/>
    <lineage>
        <taxon>Bacteria</taxon>
        <taxon>Pseudomonadati</taxon>
        <taxon>Pseudomonadota</taxon>
        <taxon>Gammaproteobacteria</taxon>
        <taxon>Alteromonadales</taxon>
        <taxon>Alteromonadaceae</taxon>
        <taxon>Alteromonas/Salinimonas group</taxon>
        <taxon>Alteromonas</taxon>
    </lineage>
</organism>